<feature type="region of interest" description="Disordered" evidence="1">
    <location>
        <begin position="58"/>
        <end position="124"/>
    </location>
</feature>
<dbReference type="AlphaFoldDB" id="A0A7S2QX46"/>
<accession>A0A7S2QX46</accession>
<name>A0A7S2QX46_9STRA</name>
<evidence type="ECO:0000256" key="1">
    <source>
        <dbReference type="SAM" id="MobiDB-lite"/>
    </source>
</evidence>
<evidence type="ECO:0000313" key="2">
    <source>
        <dbReference type="EMBL" id="CAD9653541.1"/>
    </source>
</evidence>
<reference evidence="2" key="1">
    <citation type="submission" date="2021-01" db="EMBL/GenBank/DDBJ databases">
        <authorList>
            <person name="Corre E."/>
            <person name="Pelletier E."/>
            <person name="Niang G."/>
            <person name="Scheremetjew M."/>
            <person name="Finn R."/>
            <person name="Kale V."/>
            <person name="Holt S."/>
            <person name="Cochrane G."/>
            <person name="Meng A."/>
            <person name="Brown T."/>
            <person name="Cohen L."/>
        </authorList>
    </citation>
    <scope>NUCLEOTIDE SEQUENCE</scope>
    <source>
        <strain evidence="2">CCMP 1866</strain>
    </source>
</reference>
<gene>
    <name evidence="2" type="ORF">TPAC0785_LOCUS1091</name>
</gene>
<feature type="compositionally biased region" description="Basic residues" evidence="1">
    <location>
        <begin position="111"/>
        <end position="123"/>
    </location>
</feature>
<feature type="compositionally biased region" description="Low complexity" evidence="1">
    <location>
        <begin position="58"/>
        <end position="79"/>
    </location>
</feature>
<protein>
    <submittedName>
        <fullName evidence="2">Uncharacterized protein</fullName>
    </submittedName>
</protein>
<organism evidence="2">
    <name type="scientific">Triparma pacifica</name>
    <dbReference type="NCBI Taxonomy" id="91992"/>
    <lineage>
        <taxon>Eukaryota</taxon>
        <taxon>Sar</taxon>
        <taxon>Stramenopiles</taxon>
        <taxon>Ochrophyta</taxon>
        <taxon>Bolidophyceae</taxon>
        <taxon>Parmales</taxon>
        <taxon>Triparmaceae</taxon>
        <taxon>Triparma</taxon>
    </lineage>
</organism>
<proteinExistence type="predicted"/>
<sequence length="205" mass="22536">MSNNSNKSVRNKFLLSLGFVHPSTASPLPRPTLPQSCLGNVQIRFEALKSDADMMDLSTHSDVSSTSSTSSTNTETTASSPPPSSPPNSNSYSISPPITIPLRTHPSSTLKRSHSGIAKKNRKGNAGVTFNEDVKVLPIPLRHEYSDRIRSLMYSNAEELYRNASRNTKEFMSEGWSVDGVIEEECMITWGGELIHPVHLVPVQR</sequence>
<feature type="compositionally biased region" description="Low complexity" evidence="1">
    <location>
        <begin position="87"/>
        <end position="101"/>
    </location>
</feature>
<dbReference type="EMBL" id="HBHE01001724">
    <property type="protein sequence ID" value="CAD9653541.1"/>
    <property type="molecule type" value="Transcribed_RNA"/>
</dbReference>